<feature type="compositionally biased region" description="Low complexity" evidence="1">
    <location>
        <begin position="234"/>
        <end position="244"/>
    </location>
</feature>
<feature type="region of interest" description="Disordered" evidence="1">
    <location>
        <begin position="346"/>
        <end position="367"/>
    </location>
</feature>
<dbReference type="Proteomes" id="UP000650833">
    <property type="component" value="Unassembled WGS sequence"/>
</dbReference>
<comment type="caution">
    <text evidence="2">The sequence shown here is derived from an EMBL/GenBank/DDBJ whole genome shotgun (WGS) entry which is preliminary data.</text>
</comment>
<name>A0A8H7QQR2_9FUNG</name>
<feature type="region of interest" description="Disordered" evidence="1">
    <location>
        <begin position="1"/>
        <end position="36"/>
    </location>
</feature>
<evidence type="ECO:0000256" key="1">
    <source>
        <dbReference type="SAM" id="MobiDB-lite"/>
    </source>
</evidence>
<organism evidence="2 3">
    <name type="scientific">Mucor plumbeus</name>
    <dbReference type="NCBI Taxonomy" id="97098"/>
    <lineage>
        <taxon>Eukaryota</taxon>
        <taxon>Fungi</taxon>
        <taxon>Fungi incertae sedis</taxon>
        <taxon>Mucoromycota</taxon>
        <taxon>Mucoromycotina</taxon>
        <taxon>Mucoromycetes</taxon>
        <taxon>Mucorales</taxon>
        <taxon>Mucorineae</taxon>
        <taxon>Mucoraceae</taxon>
        <taxon>Mucor</taxon>
    </lineage>
</organism>
<dbReference type="OrthoDB" id="2278136at2759"/>
<accession>A0A8H7QQR2</accession>
<evidence type="ECO:0000313" key="2">
    <source>
        <dbReference type="EMBL" id="KAG2196789.1"/>
    </source>
</evidence>
<proteinExistence type="predicted"/>
<dbReference type="AlphaFoldDB" id="A0A8H7QQR2"/>
<sequence length="367" mass="42037">MDSPQTVRKQLPFYGRHNTEVLTNPSTTSLHSGSNNSSNLFLSNRSSVYTPNIERQLHSLVIEDDDTKKDTEELLQQTFDQLDVETQDNSICASHQQQKPNSFLTTDKSFQSSVTDEDYKATSCKSNPSLFNDDDDSVNASISFPDFSAFTYPFSEQPIIAGRTSTGFYIPTPTSIRNYLEYPDVNILNEMVLPYPFRVKEPVAQRLDRLDSKSSFMVMNLQQLSNQQRRKKSNQSNSQKTSSQYQPIKLFKRHSLALGQVDQILKKNKMVKINTLLRSEEQMYKNNNRRESRAASIISDRTQDIITWIPDQNTEWQDWMQDTEAGISPKQAPSISSTLSDTGIPLRLHIPRNNSENQLHPLDNLRK</sequence>
<dbReference type="EMBL" id="JAEPRC010000459">
    <property type="protein sequence ID" value="KAG2196789.1"/>
    <property type="molecule type" value="Genomic_DNA"/>
</dbReference>
<keyword evidence="3" id="KW-1185">Reference proteome</keyword>
<gene>
    <name evidence="2" type="ORF">INT46_006290</name>
</gene>
<feature type="region of interest" description="Disordered" evidence="1">
    <location>
        <begin position="224"/>
        <end position="244"/>
    </location>
</feature>
<evidence type="ECO:0000313" key="3">
    <source>
        <dbReference type="Proteomes" id="UP000650833"/>
    </source>
</evidence>
<feature type="compositionally biased region" description="Low complexity" evidence="1">
    <location>
        <begin position="26"/>
        <end position="36"/>
    </location>
</feature>
<reference evidence="2" key="1">
    <citation type="submission" date="2020-12" db="EMBL/GenBank/DDBJ databases">
        <title>Metabolic potential, ecology and presence of endohyphal bacteria is reflected in genomic diversity of Mucoromycotina.</title>
        <authorList>
            <person name="Muszewska A."/>
            <person name="Okrasinska A."/>
            <person name="Steczkiewicz K."/>
            <person name="Drgas O."/>
            <person name="Orlowska M."/>
            <person name="Perlinska-Lenart U."/>
            <person name="Aleksandrzak-Piekarczyk T."/>
            <person name="Szatraj K."/>
            <person name="Zielenkiewicz U."/>
            <person name="Pilsyk S."/>
            <person name="Malc E."/>
            <person name="Mieczkowski P."/>
            <person name="Kruszewska J.S."/>
            <person name="Biernat P."/>
            <person name="Pawlowska J."/>
        </authorList>
    </citation>
    <scope>NUCLEOTIDE SEQUENCE</scope>
    <source>
        <strain evidence="2">CBS 226.32</strain>
    </source>
</reference>
<protein>
    <submittedName>
        <fullName evidence="2">Uncharacterized protein</fullName>
    </submittedName>
</protein>